<dbReference type="GO" id="GO:0005886">
    <property type="term" value="C:plasma membrane"/>
    <property type="evidence" value="ECO:0007669"/>
    <property type="project" value="TreeGrafter"/>
</dbReference>
<keyword evidence="1" id="KW-0812">Transmembrane</keyword>
<sequence>MKVSVVIYCHNVGESLEKFHVNLTNTLKLLREDYELIYINDGSEDDTLLALQVISNHSKHMKYISFSRFFGREGSICAGFEHAKGDAVILMDGSFNHPTNMILEMVEEYKKGFHQVVAKRKLENGVMKKAKRSIGEKFISKLIDPDLLQNDAQFRLLSRKAVNAILSMPETNRYSKGMFKWIGYKIKTIEYEVTSRVMNKEAETKRFDVLKNSIEYILSYHTKPLRFLTKLGLMLIIFSLIFFIMMSFKVLFIGVRIPGLYTISNIIMLFGGTQLLITGVIGEYIGKTYFETKRRPHYIVEVSNYEEV</sequence>
<evidence type="ECO:0000313" key="4">
    <source>
        <dbReference type="Proteomes" id="UP000626244"/>
    </source>
</evidence>
<protein>
    <submittedName>
        <fullName evidence="3">Putative glycosyltransferase CsbB</fullName>
    </submittedName>
</protein>
<keyword evidence="4" id="KW-1185">Reference proteome</keyword>
<dbReference type="AlphaFoldDB" id="A0A8J3ALN4"/>
<dbReference type="CDD" id="cd04187">
    <property type="entry name" value="DPM1_like_bac"/>
    <property type="match status" value="1"/>
</dbReference>
<dbReference type="InterPro" id="IPR001173">
    <property type="entry name" value="Glyco_trans_2-like"/>
</dbReference>
<dbReference type="EMBL" id="BMHB01000002">
    <property type="protein sequence ID" value="GGI16932.1"/>
    <property type="molecule type" value="Genomic_DNA"/>
</dbReference>
<dbReference type="InterPro" id="IPR029044">
    <property type="entry name" value="Nucleotide-diphossugar_trans"/>
</dbReference>
<dbReference type="Gene3D" id="3.90.550.10">
    <property type="entry name" value="Spore Coat Polysaccharide Biosynthesis Protein SpsA, Chain A"/>
    <property type="match status" value="1"/>
</dbReference>
<organism evidence="3 4">
    <name type="scientific">Gottfriedia solisilvae</name>
    <dbReference type="NCBI Taxonomy" id="1516104"/>
    <lineage>
        <taxon>Bacteria</taxon>
        <taxon>Bacillati</taxon>
        <taxon>Bacillota</taxon>
        <taxon>Bacilli</taxon>
        <taxon>Bacillales</taxon>
        <taxon>Bacillaceae</taxon>
        <taxon>Gottfriedia</taxon>
    </lineage>
</organism>
<dbReference type="PANTHER" id="PTHR48090">
    <property type="entry name" value="UNDECAPRENYL-PHOSPHATE 4-DEOXY-4-FORMAMIDO-L-ARABINOSE TRANSFERASE-RELATED"/>
    <property type="match status" value="1"/>
</dbReference>
<comment type="caution">
    <text evidence="3">The sequence shown here is derived from an EMBL/GenBank/DDBJ whole genome shotgun (WGS) entry which is preliminary data.</text>
</comment>
<dbReference type="InterPro" id="IPR050256">
    <property type="entry name" value="Glycosyltransferase_2"/>
</dbReference>
<accession>A0A8J3ALN4</accession>
<dbReference type="SUPFAM" id="SSF53448">
    <property type="entry name" value="Nucleotide-diphospho-sugar transferases"/>
    <property type="match status" value="1"/>
</dbReference>
<dbReference type="Proteomes" id="UP000626244">
    <property type="component" value="Unassembled WGS sequence"/>
</dbReference>
<dbReference type="Pfam" id="PF00535">
    <property type="entry name" value="Glycos_transf_2"/>
    <property type="match status" value="1"/>
</dbReference>
<feature type="transmembrane region" description="Helical" evidence="1">
    <location>
        <begin position="231"/>
        <end position="255"/>
    </location>
</feature>
<feature type="domain" description="Glycosyltransferase 2-like" evidence="2">
    <location>
        <begin position="4"/>
        <end position="162"/>
    </location>
</feature>
<name>A0A8J3ALN4_9BACI</name>
<keyword evidence="1" id="KW-0472">Membrane</keyword>
<feature type="transmembrane region" description="Helical" evidence="1">
    <location>
        <begin position="261"/>
        <end position="285"/>
    </location>
</feature>
<evidence type="ECO:0000256" key="1">
    <source>
        <dbReference type="SAM" id="Phobius"/>
    </source>
</evidence>
<evidence type="ECO:0000313" key="3">
    <source>
        <dbReference type="EMBL" id="GGI16932.1"/>
    </source>
</evidence>
<reference evidence="4" key="1">
    <citation type="journal article" date="2019" name="Int. J. Syst. Evol. Microbiol.">
        <title>The Global Catalogue of Microorganisms (GCM) 10K type strain sequencing project: providing services to taxonomists for standard genome sequencing and annotation.</title>
        <authorList>
            <consortium name="The Broad Institute Genomics Platform"/>
            <consortium name="The Broad Institute Genome Sequencing Center for Infectious Disease"/>
            <person name="Wu L."/>
            <person name="Ma J."/>
        </authorList>
    </citation>
    <scope>NUCLEOTIDE SEQUENCE [LARGE SCALE GENOMIC DNA]</scope>
    <source>
        <strain evidence="4">CGMCC 1.14993</strain>
    </source>
</reference>
<gene>
    <name evidence="3" type="primary">csbB</name>
    <name evidence="3" type="ORF">GCM10007380_35430</name>
</gene>
<dbReference type="RefSeq" id="WP_088001516.1">
    <property type="nucleotide sequence ID" value="NZ_BMHB01000002.1"/>
</dbReference>
<keyword evidence="1" id="KW-1133">Transmembrane helix</keyword>
<evidence type="ECO:0000259" key="2">
    <source>
        <dbReference type="Pfam" id="PF00535"/>
    </source>
</evidence>
<proteinExistence type="predicted"/>
<dbReference type="PANTHER" id="PTHR48090:SF8">
    <property type="entry name" value="GLYCOSYLTRANSFERASE CSBB-RELATED"/>
    <property type="match status" value="1"/>
</dbReference>
<dbReference type="OrthoDB" id="9807778at2"/>